<keyword evidence="4" id="KW-1185">Reference proteome</keyword>
<sequence length="498" mass="58503">MKKTYLTLLLLLSAVISFAQSVTGKIVNQKDEPIPYATIQIGDHYGVVSNTEGYFTIKTKNQPEDAQVQISFMGYKTLEIPLADFVDDTYILEEDVNELDEVLVTNKQLTPEEIITNMLEKAPENYEQKNFQQTFFVRNNSKEKIIDFDFEIDKATDESKKDLRKLNEEIEAFSEKMKGQKFQYFTEYYGSYARLNDSSKVNVDKFVYLKDEDEDISQDKIIKKVVNIFKEHLDKDASYKFKLGMFKVEDSLTRDEIFDEETDSTKGKSKYVKNSIFYKNLHYNNFYNDDDLDFFNKMKRYQYQLDGYTNIDGESVYIISFSPDRGSASFYGKMYINVFDYGLMRLDYTMMEGEKLHNINLKLLGFKVQQDRIKVTSIYKKKENGKYSIKFGKRQSGTYAYVSLPAFKFIKNRVDRDDDRQKLKLDMMIEQDNLSTTEFYVINEGEIDQTNYDTLVDQEDYEYLELETYDPTVWADYNVLAPIDDIKNYGKDNTATSF</sequence>
<dbReference type="Pfam" id="PF13715">
    <property type="entry name" value="CarbopepD_reg_2"/>
    <property type="match status" value="1"/>
</dbReference>
<dbReference type="SUPFAM" id="SSF49464">
    <property type="entry name" value="Carboxypeptidase regulatory domain-like"/>
    <property type="match status" value="1"/>
</dbReference>
<protein>
    <submittedName>
        <fullName evidence="3">CarboxypepD_reg-like domain-containing protein</fullName>
    </submittedName>
</protein>
<name>A0A1I7G2G5_9FLAO</name>
<dbReference type="InterPro" id="IPR008969">
    <property type="entry name" value="CarboxyPept-like_regulatory"/>
</dbReference>
<organism evidence="3 4">
    <name type="scientific">Pustulibacterium marinum</name>
    <dbReference type="NCBI Taxonomy" id="1224947"/>
    <lineage>
        <taxon>Bacteria</taxon>
        <taxon>Pseudomonadati</taxon>
        <taxon>Bacteroidota</taxon>
        <taxon>Flavobacteriia</taxon>
        <taxon>Flavobacteriales</taxon>
        <taxon>Flavobacteriaceae</taxon>
        <taxon>Pustulibacterium</taxon>
    </lineage>
</organism>
<dbReference type="STRING" id="1224947.SAMN05216480_10391"/>
<accession>A0A1I7G2G5</accession>
<evidence type="ECO:0000313" key="3">
    <source>
        <dbReference type="EMBL" id="SFU42603.1"/>
    </source>
</evidence>
<dbReference type="OrthoDB" id="1433475at2"/>
<gene>
    <name evidence="3" type="ORF">SAMN05216480_10391</name>
</gene>
<dbReference type="EMBL" id="FPBK01000003">
    <property type="protein sequence ID" value="SFU42603.1"/>
    <property type="molecule type" value="Genomic_DNA"/>
</dbReference>
<dbReference type="RefSeq" id="WP_093024239.1">
    <property type="nucleotide sequence ID" value="NZ_FPBK01000003.1"/>
</dbReference>
<keyword evidence="1" id="KW-0175">Coiled coil</keyword>
<evidence type="ECO:0000256" key="2">
    <source>
        <dbReference type="SAM" id="SignalP"/>
    </source>
</evidence>
<dbReference type="AlphaFoldDB" id="A0A1I7G2G5"/>
<dbReference type="Proteomes" id="UP000199138">
    <property type="component" value="Unassembled WGS sequence"/>
</dbReference>
<feature type="chain" id="PRO_5011665481" evidence="2">
    <location>
        <begin position="20"/>
        <end position="498"/>
    </location>
</feature>
<reference evidence="3 4" key="1">
    <citation type="submission" date="2016-10" db="EMBL/GenBank/DDBJ databases">
        <authorList>
            <person name="de Groot N.N."/>
        </authorList>
    </citation>
    <scope>NUCLEOTIDE SEQUENCE [LARGE SCALE GENOMIC DNA]</scope>
    <source>
        <strain evidence="3 4">CGMCC 1.12333</strain>
    </source>
</reference>
<evidence type="ECO:0000313" key="4">
    <source>
        <dbReference type="Proteomes" id="UP000199138"/>
    </source>
</evidence>
<keyword evidence="2" id="KW-0732">Signal</keyword>
<feature type="coiled-coil region" evidence="1">
    <location>
        <begin position="156"/>
        <end position="183"/>
    </location>
</feature>
<dbReference type="Gene3D" id="2.50.20.10">
    <property type="entry name" value="Lipoprotein localisation LolA/LolB/LppX"/>
    <property type="match status" value="1"/>
</dbReference>
<feature type="signal peptide" evidence="2">
    <location>
        <begin position="1"/>
        <end position="19"/>
    </location>
</feature>
<evidence type="ECO:0000256" key="1">
    <source>
        <dbReference type="SAM" id="Coils"/>
    </source>
</evidence>
<proteinExistence type="predicted"/>